<dbReference type="GO" id="GO:0006355">
    <property type="term" value="P:regulation of DNA-templated transcription"/>
    <property type="evidence" value="ECO:0007669"/>
    <property type="project" value="InterPro"/>
</dbReference>
<feature type="non-terminal residue" evidence="2">
    <location>
        <position position="1"/>
    </location>
</feature>
<evidence type="ECO:0000313" key="2">
    <source>
        <dbReference type="EMBL" id="MQS77310.1"/>
    </source>
</evidence>
<evidence type="ECO:0000259" key="1">
    <source>
        <dbReference type="PROSITE" id="PS51372"/>
    </source>
</evidence>
<feature type="domain" description="PRD" evidence="1">
    <location>
        <begin position="1"/>
        <end position="78"/>
    </location>
</feature>
<organism evidence="2 3">
    <name type="scientific">Companilactobacillus halodurans</name>
    <dbReference type="NCBI Taxonomy" id="2584183"/>
    <lineage>
        <taxon>Bacteria</taxon>
        <taxon>Bacillati</taxon>
        <taxon>Bacillota</taxon>
        <taxon>Bacilli</taxon>
        <taxon>Lactobacillales</taxon>
        <taxon>Lactobacillaceae</taxon>
        <taxon>Companilactobacillus</taxon>
    </lineage>
</organism>
<gene>
    <name evidence="2" type="ORF">FHL06_13415</name>
</gene>
<proteinExistence type="predicted"/>
<name>A0A5P0ZSR6_9LACO</name>
<protein>
    <submittedName>
        <fullName evidence="2">PRD domain-containing protein</fullName>
    </submittedName>
</protein>
<dbReference type="RefSeq" id="WP_153387128.1">
    <property type="nucleotide sequence ID" value="NZ_VDFP01000179.1"/>
</dbReference>
<reference evidence="2 3" key="1">
    <citation type="journal article" date="2019" name="Syst. Appl. Microbiol.">
        <title>Polyphasic characterization of two novel Lactobacillus spp. isolated from blown salami packages: Description of Lactobacillus halodurans sp. nov. and Lactobacillus salsicarnum sp. nov.</title>
        <authorList>
            <person name="Schuster J.A."/>
            <person name="Klingl A."/>
            <person name="Vogel R.F."/>
            <person name="Ehrmann M.A."/>
        </authorList>
    </citation>
    <scope>NUCLEOTIDE SEQUENCE [LARGE SCALE GENOMIC DNA]</scope>
    <source>
        <strain evidence="2 3">TMW 1.2172</strain>
    </source>
</reference>
<evidence type="ECO:0000313" key="3">
    <source>
        <dbReference type="Proteomes" id="UP000414364"/>
    </source>
</evidence>
<dbReference type="InterPro" id="IPR036634">
    <property type="entry name" value="PRD_sf"/>
</dbReference>
<accession>A0A5P0ZSR6</accession>
<dbReference type="Pfam" id="PF00874">
    <property type="entry name" value="PRD"/>
    <property type="match status" value="1"/>
</dbReference>
<dbReference type="AlphaFoldDB" id="A0A5P0ZSR6"/>
<comment type="caution">
    <text evidence="2">The sequence shown here is derived from an EMBL/GenBank/DDBJ whole genome shotgun (WGS) entry which is preliminary data.</text>
</comment>
<dbReference type="PROSITE" id="PS51372">
    <property type="entry name" value="PRD_2"/>
    <property type="match status" value="1"/>
</dbReference>
<sequence>LHLKFFWKYMMYNKGNRNLGDLSDEILKVIKLSDIDAYKCALKIKDFIAEKYNDQLTNEEVMYIAIHINKITSDLRGRK</sequence>
<dbReference type="SUPFAM" id="SSF63520">
    <property type="entry name" value="PTS-regulatory domain, PRD"/>
    <property type="match status" value="1"/>
</dbReference>
<dbReference type="Gene3D" id="1.10.1790.10">
    <property type="entry name" value="PRD domain"/>
    <property type="match status" value="1"/>
</dbReference>
<dbReference type="Proteomes" id="UP000414364">
    <property type="component" value="Unassembled WGS sequence"/>
</dbReference>
<dbReference type="EMBL" id="VDFP01000179">
    <property type="protein sequence ID" value="MQS77310.1"/>
    <property type="molecule type" value="Genomic_DNA"/>
</dbReference>
<dbReference type="InterPro" id="IPR011608">
    <property type="entry name" value="PRD"/>
</dbReference>